<dbReference type="AlphaFoldDB" id="U9UTR8"/>
<organism evidence="1">
    <name type="scientific">Rhizophagus irregularis (strain DAOM 181602 / DAOM 197198 / MUCL 43194)</name>
    <name type="common">Arbuscular mycorrhizal fungus</name>
    <name type="synonym">Glomus intraradices</name>
    <dbReference type="NCBI Taxonomy" id="747089"/>
    <lineage>
        <taxon>Eukaryota</taxon>
        <taxon>Fungi</taxon>
        <taxon>Fungi incertae sedis</taxon>
        <taxon>Mucoromycota</taxon>
        <taxon>Glomeromycotina</taxon>
        <taxon>Glomeromycetes</taxon>
        <taxon>Glomerales</taxon>
        <taxon>Glomeraceae</taxon>
        <taxon>Rhizophagus</taxon>
    </lineage>
</organism>
<evidence type="ECO:0000313" key="1">
    <source>
        <dbReference type="EMBL" id="ESA23087.1"/>
    </source>
</evidence>
<protein>
    <submittedName>
        <fullName evidence="1">Uncharacterized protein</fullName>
    </submittedName>
</protein>
<accession>U9UTR8</accession>
<proteinExistence type="predicted"/>
<dbReference type="HOGENOM" id="CLU_3088366_0_0_1"/>
<reference evidence="1" key="1">
    <citation type="submission" date="2013-07" db="EMBL/GenBank/DDBJ databases">
        <title>The genome of an arbuscular mycorrhizal fungus provides insights into the evolution of the oldest plant symbiosis.</title>
        <authorList>
            <consortium name="DOE Joint Genome Institute"/>
            <person name="Tisserant E."/>
            <person name="Malbreil M."/>
            <person name="Kuo A."/>
            <person name="Kohler A."/>
            <person name="Symeonidi A."/>
            <person name="Balestrini R."/>
            <person name="Charron P."/>
            <person name="Duensing N."/>
            <person name="Frei-dit-Frey N."/>
            <person name="Gianinazzi-Pearson V."/>
            <person name="Gilbert B."/>
            <person name="Handa Y."/>
            <person name="Hijri M."/>
            <person name="Kaul R."/>
            <person name="Kawaguchi M."/>
            <person name="Krajinski F."/>
            <person name="Lammers P."/>
            <person name="Lapierre D."/>
            <person name="Masclaux F.G."/>
            <person name="Murat C."/>
            <person name="Morin E."/>
            <person name="Ndikumana S."/>
            <person name="Pagni M."/>
            <person name="Petitpierre D."/>
            <person name="Requena N."/>
            <person name="Rosikiewicz P."/>
            <person name="Riley R."/>
            <person name="Saito K."/>
            <person name="San Clemente H."/>
            <person name="Shapiro H."/>
            <person name="van Tuinen D."/>
            <person name="Becard G."/>
            <person name="Bonfante P."/>
            <person name="Paszkowski U."/>
            <person name="Shachar-Hill Y."/>
            <person name="Young J.P."/>
            <person name="Sanders I.R."/>
            <person name="Henrissat B."/>
            <person name="Rensing S.A."/>
            <person name="Grigoriev I.V."/>
            <person name="Corradi N."/>
            <person name="Roux C."/>
            <person name="Martin F."/>
        </authorList>
    </citation>
    <scope>NUCLEOTIDE SEQUENCE</scope>
    <source>
        <strain evidence="1">DAOM 197198</strain>
    </source>
</reference>
<gene>
    <name evidence="1" type="ORF">GLOINDRAFT_342358</name>
</gene>
<dbReference type="EMBL" id="KI275032">
    <property type="protein sequence ID" value="ESA23087.1"/>
    <property type="molecule type" value="Genomic_DNA"/>
</dbReference>
<name>U9UTR8_RHIID</name>
<sequence>MNMKKDKMKRFQSETRRFSNEYQEILNKFQSILLKDFVIYQKVISKELKLHF</sequence>